<reference evidence="7 8" key="1">
    <citation type="submission" date="2019-09" db="EMBL/GenBank/DDBJ databases">
        <authorList>
            <person name="Valk L.C."/>
        </authorList>
    </citation>
    <scope>NUCLEOTIDE SEQUENCE [LARGE SCALE GENOMIC DNA]</scope>
    <source>
        <strain evidence="7">GalUA</strain>
    </source>
</reference>
<keyword evidence="8" id="KW-1185">Reference proteome</keyword>
<feature type="region of interest" description="Disordered" evidence="4">
    <location>
        <begin position="29"/>
        <end position="50"/>
    </location>
</feature>
<dbReference type="AlphaFoldDB" id="A0A7V7UD40"/>
<feature type="domain" description="Solute-binding protein family 5" evidence="6">
    <location>
        <begin position="307"/>
        <end position="682"/>
    </location>
</feature>
<feature type="chain" id="PRO_5039256939" evidence="5">
    <location>
        <begin position="21"/>
        <end position="780"/>
    </location>
</feature>
<dbReference type="Pfam" id="PF00496">
    <property type="entry name" value="SBP_bac_5"/>
    <property type="match status" value="2"/>
</dbReference>
<dbReference type="Gene3D" id="3.40.190.10">
    <property type="entry name" value="Periplasmic binding protein-like II"/>
    <property type="match status" value="1"/>
</dbReference>
<proteinExistence type="inferred from homology"/>
<dbReference type="EMBL" id="WAGX01000004">
    <property type="protein sequence ID" value="KAB1440027.1"/>
    <property type="molecule type" value="Genomic_DNA"/>
</dbReference>
<evidence type="ECO:0000256" key="2">
    <source>
        <dbReference type="ARBA" id="ARBA00022448"/>
    </source>
</evidence>
<evidence type="ECO:0000256" key="5">
    <source>
        <dbReference type="SAM" id="SignalP"/>
    </source>
</evidence>
<keyword evidence="2" id="KW-0813">Transport</keyword>
<feature type="signal peptide" evidence="5">
    <location>
        <begin position="1"/>
        <end position="20"/>
    </location>
</feature>
<evidence type="ECO:0000256" key="3">
    <source>
        <dbReference type="ARBA" id="ARBA00022729"/>
    </source>
</evidence>
<dbReference type="InterPro" id="IPR000914">
    <property type="entry name" value="SBP_5_dom"/>
</dbReference>
<name>A0A7V7UD40_9FIRM</name>
<dbReference type="GO" id="GO:1904680">
    <property type="term" value="F:peptide transmembrane transporter activity"/>
    <property type="evidence" value="ECO:0007669"/>
    <property type="project" value="TreeGrafter"/>
</dbReference>
<dbReference type="Gene3D" id="3.90.76.10">
    <property type="entry name" value="Dipeptide-binding Protein, Domain 1"/>
    <property type="match status" value="1"/>
</dbReference>
<evidence type="ECO:0000313" key="7">
    <source>
        <dbReference type="EMBL" id="KAB1440027.1"/>
    </source>
</evidence>
<organism evidence="7 8">
    <name type="scientific">Candidatus Galacturonatibacter soehngenii</name>
    <dbReference type="NCBI Taxonomy" id="2307010"/>
    <lineage>
        <taxon>Bacteria</taxon>
        <taxon>Bacillati</taxon>
        <taxon>Bacillota</taxon>
        <taxon>Clostridia</taxon>
        <taxon>Lachnospirales</taxon>
        <taxon>Lachnospiraceae</taxon>
        <taxon>Candidatus Galacturonatibacter</taxon>
    </lineage>
</organism>
<dbReference type="PANTHER" id="PTHR30290:SF9">
    <property type="entry name" value="OLIGOPEPTIDE-BINDING PROTEIN APPA"/>
    <property type="match status" value="1"/>
</dbReference>
<evidence type="ECO:0000256" key="1">
    <source>
        <dbReference type="ARBA" id="ARBA00005695"/>
    </source>
</evidence>
<dbReference type="RefSeq" id="WP_151143204.1">
    <property type="nucleotide sequence ID" value="NZ_WAGX01000004.1"/>
</dbReference>
<keyword evidence="3 5" id="KW-0732">Signal</keyword>
<sequence>MKKFFSLFLATAMTITLLTACGSKDATKEVTQSEDANNTQEPTSTSDETPLVVGYSPFSEKFSPFFASTVFDQHAQTITQTRIGTFDRAGAIVEKAKDGETKNFNGTDYTYNGLSNITTSYDEASNITTYDIQIRDDVTFSDGEKLTADDIIFTLYVISDPSYDGPLTFNSKPVIGMKNYRANSTVADSITTDEIQATIKVMPEALATQIKETIIVPTLTSELEWAASLYGDESYKTYTQQYPETKDLFAFFYSKDESYDSTKAADEQQVLKDLIEMYGADYKALGKAYASDESNYDADVNKLAESYIVEQKKAAGEGEEVPNIEGIKKISDYEVQIQTNGFDATVIYAFDLECAPMHYYGDESLYNYNENQFGFTRGDISSVKEKTTTPLGAGPYKFIKYENKVIYYEANENYFLGAPKIKYLQFKESTDADKIAGLVQGTVDITDPNGSKTNFDQIKSENSNGETQGDKIYLSTVDNRGYGYIGINANTVNVGGDPASDASKNLRKALSTIFAVYREVSVDSYYGDAASVIQYPISNTSWAAPQKSDSDYQIAFAKDVEGNTIYTDSMSAEDKYIAAKTAALSFLQVAGYTVDNNKVTAAPDGAKLEYEVLIGADGTGDHPSFGVLTDTKAALEEIGITLTINDFSDSSQLWTTLDSGTQEIWCAAWQADNDPDMYQIYHSDNIPGNGFGIDNRYSIDDEELDQLIMTARTSDDQTYRKAIYKQCLDIILDWAVEIPIYQRQNCVIFSAERVNLDSITQDISTYYEWYRDIQNFEMKK</sequence>
<comment type="similarity">
    <text evidence="1">Belongs to the bacterial solute-binding protein 5 family.</text>
</comment>
<dbReference type="SUPFAM" id="SSF53850">
    <property type="entry name" value="Periplasmic binding protein-like II"/>
    <property type="match status" value="2"/>
</dbReference>
<accession>A0A7V7UD40</accession>
<protein>
    <submittedName>
        <fullName evidence="7">ABC transporter substrate-binding protein</fullName>
    </submittedName>
</protein>
<feature type="domain" description="Solute-binding protein family 5" evidence="6">
    <location>
        <begin position="117"/>
        <end position="183"/>
    </location>
</feature>
<dbReference type="CDD" id="cd00995">
    <property type="entry name" value="PBP2_NikA_DppA_OppA_like"/>
    <property type="match status" value="1"/>
</dbReference>
<dbReference type="OrthoDB" id="9772924at2"/>
<dbReference type="PROSITE" id="PS51257">
    <property type="entry name" value="PROKAR_LIPOPROTEIN"/>
    <property type="match status" value="1"/>
</dbReference>
<dbReference type="Proteomes" id="UP000461768">
    <property type="component" value="Unassembled WGS sequence"/>
</dbReference>
<feature type="compositionally biased region" description="Polar residues" evidence="4">
    <location>
        <begin position="29"/>
        <end position="48"/>
    </location>
</feature>
<evidence type="ECO:0000313" key="8">
    <source>
        <dbReference type="Proteomes" id="UP000461768"/>
    </source>
</evidence>
<comment type="caution">
    <text evidence="7">The sequence shown here is derived from an EMBL/GenBank/DDBJ whole genome shotgun (WGS) entry which is preliminary data.</text>
</comment>
<dbReference type="InterPro" id="IPR039424">
    <property type="entry name" value="SBP_5"/>
</dbReference>
<dbReference type="PANTHER" id="PTHR30290">
    <property type="entry name" value="PERIPLASMIC BINDING COMPONENT OF ABC TRANSPORTER"/>
    <property type="match status" value="1"/>
</dbReference>
<evidence type="ECO:0000256" key="4">
    <source>
        <dbReference type="SAM" id="MobiDB-lite"/>
    </source>
</evidence>
<dbReference type="Gene3D" id="3.10.105.10">
    <property type="entry name" value="Dipeptide-binding Protein, Domain 3"/>
    <property type="match status" value="1"/>
</dbReference>
<evidence type="ECO:0000259" key="6">
    <source>
        <dbReference type="Pfam" id="PF00496"/>
    </source>
</evidence>
<reference evidence="7 8" key="2">
    <citation type="submission" date="2020-02" db="EMBL/GenBank/DDBJ databases">
        <title>Candidatus Galacturonibacter soehngenii shows hetero-acetogenic catabolism of galacturonic acid but lacks a canonical carbon monoxide dehydrogenase/acetyl-CoA synthase complex.</title>
        <authorList>
            <person name="Diender M."/>
            <person name="Stouten G.R."/>
            <person name="Petersen J.F."/>
            <person name="Nielsen P.H."/>
            <person name="Dueholm M.S."/>
            <person name="Pronk J.T."/>
            <person name="Van Loosdrecht M.C.M."/>
        </authorList>
    </citation>
    <scope>NUCLEOTIDE SEQUENCE [LARGE SCALE GENOMIC DNA]</scope>
    <source>
        <strain evidence="7">GalUA</strain>
    </source>
</reference>
<dbReference type="GO" id="GO:0015833">
    <property type="term" value="P:peptide transport"/>
    <property type="evidence" value="ECO:0007669"/>
    <property type="project" value="TreeGrafter"/>
</dbReference>
<gene>
    <name evidence="7" type="ORF">F7O84_06510</name>
</gene>